<dbReference type="InterPro" id="IPR000073">
    <property type="entry name" value="AB_hydrolase_1"/>
</dbReference>
<sequence>MVLSLGLRSVHRKVHGSGRPPSLLRSRALSHFRVTEHIPPTQHTRHWPRGTEVGYENALKLAVKQYVPLTNLDPQPGDVTFVAAHANGFPKEMYEPMFDDLFEKLSRLGRRIRAVWIADIAHQGQSGILNEDALGNDPNWWDFARDLLFLINQKQQEMPQPLVGIGHSMGGSQLAQLALLHPQLLQALILIDPVIQTENPSKTFAKASTYRRDLWPSRENAAQNFACSKFYQAWDPRVLAQWVQYGLRDLPTALYPDRGTGEEPPVTLATPKAQEVFSYLRPKYYGFCGIEPTRDRSVYGDMHPDDVEEDYPFYRPEPAEIFRRLPELKAPVLYIFGKSSELATPELRRKKIENTGIGIGGSGGKDEGRVQEMILDCGHLVPMERVTECADAAASFASAEVSRWEEMTGKWQRRWLEKPRRERVGIDDQWREMIAPKAQR</sequence>
<organism evidence="2 3">
    <name type="scientific">Exophiala xenobiotica</name>
    <dbReference type="NCBI Taxonomy" id="348802"/>
    <lineage>
        <taxon>Eukaryota</taxon>
        <taxon>Fungi</taxon>
        <taxon>Dikarya</taxon>
        <taxon>Ascomycota</taxon>
        <taxon>Pezizomycotina</taxon>
        <taxon>Eurotiomycetes</taxon>
        <taxon>Chaetothyriomycetidae</taxon>
        <taxon>Chaetothyriales</taxon>
        <taxon>Herpotrichiellaceae</taxon>
        <taxon>Exophiala</taxon>
    </lineage>
</organism>
<proteinExistence type="predicted"/>
<evidence type="ECO:0000259" key="1">
    <source>
        <dbReference type="Pfam" id="PF12697"/>
    </source>
</evidence>
<dbReference type="Pfam" id="PF12697">
    <property type="entry name" value="Abhydrolase_6"/>
    <property type="match status" value="1"/>
</dbReference>
<dbReference type="InterPro" id="IPR029058">
    <property type="entry name" value="AB_hydrolase_fold"/>
</dbReference>
<dbReference type="Proteomes" id="UP000054342">
    <property type="component" value="Unassembled WGS sequence"/>
</dbReference>
<dbReference type="PANTHER" id="PTHR43798">
    <property type="entry name" value="MONOACYLGLYCEROL LIPASE"/>
    <property type="match status" value="1"/>
</dbReference>
<name>A0A0D2EIF2_9EURO</name>
<feature type="domain" description="AB hydrolase-1" evidence="1">
    <location>
        <begin position="82"/>
        <end position="392"/>
    </location>
</feature>
<dbReference type="STRING" id="348802.A0A0D2EIF2"/>
<dbReference type="GO" id="GO:0046464">
    <property type="term" value="P:acylglycerol catabolic process"/>
    <property type="evidence" value="ECO:0007669"/>
    <property type="project" value="TreeGrafter"/>
</dbReference>
<dbReference type="EMBL" id="KN847320">
    <property type="protein sequence ID" value="KIW54395.1"/>
    <property type="molecule type" value="Genomic_DNA"/>
</dbReference>
<reference evidence="2 3" key="1">
    <citation type="submission" date="2015-01" db="EMBL/GenBank/DDBJ databases">
        <title>The Genome Sequence of Exophiala xenobiotica CBS118157.</title>
        <authorList>
            <consortium name="The Broad Institute Genomics Platform"/>
            <person name="Cuomo C."/>
            <person name="de Hoog S."/>
            <person name="Gorbushina A."/>
            <person name="Stielow B."/>
            <person name="Teixiera M."/>
            <person name="Abouelleil A."/>
            <person name="Chapman S.B."/>
            <person name="Priest M."/>
            <person name="Young S.K."/>
            <person name="Wortman J."/>
            <person name="Nusbaum C."/>
            <person name="Birren B."/>
        </authorList>
    </citation>
    <scope>NUCLEOTIDE SEQUENCE [LARGE SCALE GENOMIC DNA]</scope>
    <source>
        <strain evidence="2 3">CBS 118157</strain>
    </source>
</reference>
<dbReference type="Gene3D" id="3.40.50.1820">
    <property type="entry name" value="alpha/beta hydrolase"/>
    <property type="match status" value="1"/>
</dbReference>
<keyword evidence="3" id="KW-1185">Reference proteome</keyword>
<evidence type="ECO:0000313" key="3">
    <source>
        <dbReference type="Proteomes" id="UP000054342"/>
    </source>
</evidence>
<evidence type="ECO:0000313" key="2">
    <source>
        <dbReference type="EMBL" id="KIW54395.1"/>
    </source>
</evidence>
<dbReference type="SUPFAM" id="SSF53474">
    <property type="entry name" value="alpha/beta-Hydrolases"/>
    <property type="match status" value="1"/>
</dbReference>
<dbReference type="InterPro" id="IPR050266">
    <property type="entry name" value="AB_hydrolase_sf"/>
</dbReference>
<dbReference type="GeneID" id="25328663"/>
<dbReference type="AlphaFoldDB" id="A0A0D2EIF2"/>
<dbReference type="RefSeq" id="XP_013314979.1">
    <property type="nucleotide sequence ID" value="XM_013459525.1"/>
</dbReference>
<accession>A0A0D2EIF2</accession>
<protein>
    <recommendedName>
        <fullName evidence="1">AB hydrolase-1 domain-containing protein</fullName>
    </recommendedName>
</protein>
<gene>
    <name evidence="2" type="ORF">PV05_06755</name>
</gene>
<dbReference type="HOGENOM" id="CLU_036837_0_0_1"/>
<dbReference type="GO" id="GO:0047372">
    <property type="term" value="F:monoacylglycerol lipase activity"/>
    <property type="evidence" value="ECO:0007669"/>
    <property type="project" value="TreeGrafter"/>
</dbReference>
<dbReference type="OrthoDB" id="94039at2759"/>
<dbReference type="PANTHER" id="PTHR43798:SF5">
    <property type="entry name" value="MONOACYLGLYCEROL LIPASE ABHD6"/>
    <property type="match status" value="1"/>
</dbReference>
<dbReference type="GO" id="GO:0016020">
    <property type="term" value="C:membrane"/>
    <property type="evidence" value="ECO:0007669"/>
    <property type="project" value="TreeGrafter"/>
</dbReference>